<dbReference type="NCBIfam" id="TIGR00500">
    <property type="entry name" value="met_pdase_I"/>
    <property type="match status" value="1"/>
</dbReference>
<evidence type="ECO:0000256" key="6">
    <source>
        <dbReference type="HAMAP-Rule" id="MF_01974"/>
    </source>
</evidence>
<gene>
    <name evidence="6 9" type="primary">map</name>
    <name evidence="9" type="ORF">COV49_02050</name>
</gene>
<evidence type="ECO:0000256" key="1">
    <source>
        <dbReference type="ARBA" id="ARBA00002521"/>
    </source>
</evidence>
<feature type="binding site" evidence="6">
    <location>
        <position position="106"/>
    </location>
    <ligand>
        <name>a divalent metal cation</name>
        <dbReference type="ChEBI" id="CHEBI:60240"/>
        <label>1</label>
    </ligand>
</feature>
<dbReference type="PRINTS" id="PR00599">
    <property type="entry name" value="MAPEPTIDASE"/>
</dbReference>
<evidence type="ECO:0000256" key="4">
    <source>
        <dbReference type="ARBA" id="ARBA00022723"/>
    </source>
</evidence>
<dbReference type="InterPro" id="IPR001714">
    <property type="entry name" value="Pept_M24_MAP"/>
</dbReference>
<feature type="binding site" evidence="6">
    <location>
        <position position="234"/>
    </location>
    <ligand>
        <name>a divalent metal cation</name>
        <dbReference type="ChEBI" id="CHEBI:60240"/>
        <label>1</label>
    </ligand>
</feature>
<feature type="domain" description="Peptidase M24" evidence="8">
    <location>
        <begin position="11"/>
        <end position="241"/>
    </location>
</feature>
<evidence type="ECO:0000256" key="7">
    <source>
        <dbReference type="RuleBase" id="RU003653"/>
    </source>
</evidence>
<dbReference type="GO" id="GO:0004239">
    <property type="term" value="F:initiator methionyl aminopeptidase activity"/>
    <property type="evidence" value="ECO:0007669"/>
    <property type="project" value="UniProtKB-UniRule"/>
</dbReference>
<comment type="similarity">
    <text evidence="6">Belongs to the peptidase M24A family. Methionine aminopeptidase type 1 subfamily.</text>
</comment>
<keyword evidence="5 6" id="KW-0378">Hydrolase</keyword>
<dbReference type="Gene3D" id="3.90.230.10">
    <property type="entry name" value="Creatinase/methionine aminopeptidase superfamily"/>
    <property type="match status" value="1"/>
</dbReference>
<feature type="binding site" evidence="6">
    <location>
        <position position="95"/>
    </location>
    <ligand>
        <name>a divalent metal cation</name>
        <dbReference type="ChEBI" id="CHEBI:60240"/>
        <label>1</label>
    </ligand>
</feature>
<dbReference type="Proteomes" id="UP000230869">
    <property type="component" value="Unassembled WGS sequence"/>
</dbReference>
<evidence type="ECO:0000259" key="8">
    <source>
        <dbReference type="Pfam" id="PF00557"/>
    </source>
</evidence>
<dbReference type="GO" id="GO:0006508">
    <property type="term" value="P:proteolysis"/>
    <property type="evidence" value="ECO:0007669"/>
    <property type="project" value="UniProtKB-KW"/>
</dbReference>
<dbReference type="GO" id="GO:0046872">
    <property type="term" value="F:metal ion binding"/>
    <property type="evidence" value="ECO:0007669"/>
    <property type="project" value="UniProtKB-UniRule"/>
</dbReference>
<feature type="binding site" evidence="6">
    <location>
        <position position="202"/>
    </location>
    <ligand>
        <name>a divalent metal cation</name>
        <dbReference type="ChEBI" id="CHEBI:60240"/>
        <label>2</label>
        <note>catalytic</note>
    </ligand>
</feature>
<accession>A0A2M6K927</accession>
<dbReference type="GO" id="GO:0070006">
    <property type="term" value="F:metalloaminopeptidase activity"/>
    <property type="evidence" value="ECO:0007669"/>
    <property type="project" value="UniProtKB-UniRule"/>
</dbReference>
<organism evidence="9 10">
    <name type="scientific">Candidatus Falkowbacteria bacterium CG11_big_fil_rev_8_21_14_0_20_39_10</name>
    <dbReference type="NCBI Taxonomy" id="1974570"/>
    <lineage>
        <taxon>Bacteria</taxon>
        <taxon>Candidatus Falkowiibacteriota</taxon>
    </lineage>
</organism>
<comment type="subunit">
    <text evidence="6">Monomer.</text>
</comment>
<keyword evidence="4 6" id="KW-0479">Metal-binding</keyword>
<dbReference type="InterPro" id="IPR036005">
    <property type="entry name" value="Creatinase/aminopeptidase-like"/>
</dbReference>
<evidence type="ECO:0000256" key="5">
    <source>
        <dbReference type="ARBA" id="ARBA00022801"/>
    </source>
</evidence>
<comment type="cofactor">
    <cofactor evidence="6">
        <name>Co(2+)</name>
        <dbReference type="ChEBI" id="CHEBI:48828"/>
    </cofactor>
    <cofactor evidence="6">
        <name>Zn(2+)</name>
        <dbReference type="ChEBI" id="CHEBI:29105"/>
    </cofactor>
    <cofactor evidence="6">
        <name>Mn(2+)</name>
        <dbReference type="ChEBI" id="CHEBI:29035"/>
    </cofactor>
    <cofactor evidence="6">
        <name>Fe(2+)</name>
        <dbReference type="ChEBI" id="CHEBI:29033"/>
    </cofactor>
    <text evidence="6">Binds 2 divalent metal cations per subunit. Has a high-affinity and a low affinity metal-binding site. The true nature of the physiological cofactor is under debate. The enzyme is active with cobalt, zinc, manganese or divalent iron ions. Most likely, methionine aminopeptidases function as mononuclear Fe(2+)-metalloproteases under physiological conditions, and the catalytically relevant metal-binding site has been assigned to the histidine-containing high-affinity site.</text>
</comment>
<dbReference type="EMBL" id="PCWW01000034">
    <property type="protein sequence ID" value="PIR13470.1"/>
    <property type="molecule type" value="Genomic_DNA"/>
</dbReference>
<feature type="binding site" evidence="6">
    <location>
        <position position="77"/>
    </location>
    <ligand>
        <name>substrate</name>
    </ligand>
</feature>
<evidence type="ECO:0000256" key="2">
    <source>
        <dbReference type="ARBA" id="ARBA00022438"/>
    </source>
</evidence>
<dbReference type="PROSITE" id="PS00680">
    <property type="entry name" value="MAP_1"/>
    <property type="match status" value="1"/>
</dbReference>
<dbReference type="HAMAP" id="MF_01974">
    <property type="entry name" value="MetAP_1"/>
    <property type="match status" value="1"/>
</dbReference>
<feature type="binding site" evidence="6">
    <location>
        <position position="234"/>
    </location>
    <ligand>
        <name>a divalent metal cation</name>
        <dbReference type="ChEBI" id="CHEBI:60240"/>
        <label>2</label>
        <note>catalytic</note>
    </ligand>
</feature>
<dbReference type="PANTHER" id="PTHR43330:SF27">
    <property type="entry name" value="METHIONINE AMINOPEPTIDASE"/>
    <property type="match status" value="1"/>
</dbReference>
<dbReference type="SUPFAM" id="SSF55920">
    <property type="entry name" value="Creatinase/aminopeptidase"/>
    <property type="match status" value="1"/>
</dbReference>
<sequence>MIKLKTKEEIEKMRRVGKIAAQTLVFLSNHINAGISTEEIDRLANSFIEKNNAKSATLNYNEFPKSICTSINNVVCHGIPAKKDILCDGDIVNTDITIILDGYHADTSRTFIVGKASPEAKLLVERTEKAMYKGIEVVKPGIYLYEVGRAIENYIKPFGYSIVSAYCGHGIGKDFHEEPHVHHFFSEQNKIKLKPGMVFTVEPMINMGRSEIETSKEDGWTVTTKDGSLSAQFEHTVAVVEGGYMVLTAL</sequence>
<keyword evidence="3 6" id="KW-0645">Protease</keyword>
<dbReference type="CDD" id="cd01086">
    <property type="entry name" value="MetAP1"/>
    <property type="match status" value="1"/>
</dbReference>
<reference evidence="9 10" key="1">
    <citation type="submission" date="2017-09" db="EMBL/GenBank/DDBJ databases">
        <title>Depth-based differentiation of microbial function through sediment-hosted aquifers and enrichment of novel symbionts in the deep terrestrial subsurface.</title>
        <authorList>
            <person name="Probst A.J."/>
            <person name="Ladd B."/>
            <person name="Jarett J.K."/>
            <person name="Geller-Mcgrath D.E."/>
            <person name="Sieber C.M."/>
            <person name="Emerson J.B."/>
            <person name="Anantharaman K."/>
            <person name="Thomas B.C."/>
            <person name="Malmstrom R."/>
            <person name="Stieglmeier M."/>
            <person name="Klingl A."/>
            <person name="Woyke T."/>
            <person name="Ryan C.M."/>
            <person name="Banfield J.F."/>
        </authorList>
    </citation>
    <scope>NUCLEOTIDE SEQUENCE [LARGE SCALE GENOMIC DNA]</scope>
    <source>
        <strain evidence="9">CG11_big_fil_rev_8_21_14_0_20_39_10</strain>
    </source>
</reference>
<comment type="function">
    <text evidence="1 6">Removes the N-terminal methionine from nascent proteins. The N-terminal methionine is often cleaved when the second residue in the primary sequence is small and uncharged (Met-Ala-, Cys, Gly, Pro, Ser, Thr, or Val). Requires deformylation of the N(alpha)-formylated initiator methionine before it can be hydrolyzed.</text>
</comment>
<feature type="binding site" evidence="6">
    <location>
        <position position="169"/>
    </location>
    <ligand>
        <name>a divalent metal cation</name>
        <dbReference type="ChEBI" id="CHEBI:60240"/>
        <label>2</label>
        <note>catalytic</note>
    </ligand>
</feature>
<dbReference type="InterPro" id="IPR002467">
    <property type="entry name" value="Pept_M24A_MAP1"/>
</dbReference>
<name>A0A2M6K927_9BACT</name>
<feature type="binding site" evidence="6">
    <location>
        <position position="106"/>
    </location>
    <ligand>
        <name>a divalent metal cation</name>
        <dbReference type="ChEBI" id="CHEBI:60240"/>
        <label>2</label>
        <note>catalytic</note>
    </ligand>
</feature>
<dbReference type="GO" id="GO:0005829">
    <property type="term" value="C:cytosol"/>
    <property type="evidence" value="ECO:0007669"/>
    <property type="project" value="TreeGrafter"/>
</dbReference>
<evidence type="ECO:0000313" key="10">
    <source>
        <dbReference type="Proteomes" id="UP000230869"/>
    </source>
</evidence>
<dbReference type="EC" id="3.4.11.18" evidence="6 7"/>
<dbReference type="InterPro" id="IPR000994">
    <property type="entry name" value="Pept_M24"/>
</dbReference>
<feature type="binding site" evidence="6">
    <location>
        <position position="176"/>
    </location>
    <ligand>
        <name>substrate</name>
    </ligand>
</feature>
<evidence type="ECO:0000256" key="3">
    <source>
        <dbReference type="ARBA" id="ARBA00022670"/>
    </source>
</evidence>
<dbReference type="Pfam" id="PF00557">
    <property type="entry name" value="Peptidase_M24"/>
    <property type="match status" value="1"/>
</dbReference>
<protein>
    <recommendedName>
        <fullName evidence="6 7">Methionine aminopeptidase</fullName>
        <shortName evidence="6">MAP</shortName>
        <shortName evidence="6">MetAP</shortName>
        <ecNumber evidence="6 7">3.4.11.18</ecNumber>
    </recommendedName>
    <alternativeName>
        <fullName evidence="6">Peptidase M</fullName>
    </alternativeName>
</protein>
<proteinExistence type="inferred from homology"/>
<keyword evidence="2 6" id="KW-0031">Aminopeptidase</keyword>
<dbReference type="AlphaFoldDB" id="A0A2M6K927"/>
<comment type="catalytic activity">
    <reaction evidence="6 7">
        <text>Release of N-terminal amino acids, preferentially methionine, from peptides and arylamides.</text>
        <dbReference type="EC" id="3.4.11.18"/>
    </reaction>
</comment>
<dbReference type="PANTHER" id="PTHR43330">
    <property type="entry name" value="METHIONINE AMINOPEPTIDASE"/>
    <property type="match status" value="1"/>
</dbReference>
<evidence type="ECO:0000313" key="9">
    <source>
        <dbReference type="EMBL" id="PIR13470.1"/>
    </source>
</evidence>
<comment type="caution">
    <text evidence="9">The sequence shown here is derived from an EMBL/GenBank/DDBJ whole genome shotgun (WGS) entry which is preliminary data.</text>
</comment>